<evidence type="ECO:0000313" key="3">
    <source>
        <dbReference type="EMBL" id="MUM65819.1"/>
    </source>
</evidence>
<feature type="domain" description="ChsH2 C-terminal OB-fold" evidence="1">
    <location>
        <begin position="71"/>
        <end position="130"/>
    </location>
</feature>
<dbReference type="Pfam" id="PF12172">
    <property type="entry name" value="zf-ChsH2"/>
    <property type="match status" value="1"/>
</dbReference>
<reference evidence="3 4" key="1">
    <citation type="submission" date="2019-10" db="EMBL/GenBank/DDBJ databases">
        <title>Genome Sequences from Six Type Strain Members of the Archaeal Family Sulfolobaceae: Acidianus ambivalens, Acidianus infernus, Metallosphaera prunae, Stygiolobus azoricus, Sulfolobus metallicus, and Sulfurisphaera ohwakuensis.</title>
        <authorList>
            <person name="Counts J.A."/>
            <person name="Kelly R.M."/>
        </authorList>
    </citation>
    <scope>NUCLEOTIDE SEQUENCE [LARGE SCALE GENOMIC DNA]</scope>
    <source>
        <strain evidence="3 4">DSM 3191</strain>
    </source>
</reference>
<dbReference type="Pfam" id="PF01796">
    <property type="entry name" value="OB_ChsH2_C"/>
    <property type="match status" value="1"/>
</dbReference>
<proteinExistence type="predicted"/>
<dbReference type="InterPro" id="IPR052513">
    <property type="entry name" value="Thioester_dehydratase-like"/>
</dbReference>
<dbReference type="Gene3D" id="6.10.30.10">
    <property type="match status" value="1"/>
</dbReference>
<dbReference type="InterPro" id="IPR012340">
    <property type="entry name" value="NA-bd_OB-fold"/>
</dbReference>
<keyword evidence="4" id="KW-1185">Reference proteome</keyword>
<sequence>MSWDKSIKESVKWYDNMEVEKYEYTVGPAGEEFFKGLKQGKIIGCKCSKCGKIYIPARAYCENCFAKIDNYVEIKKEEAYVDSYTIIYKDDEGRQLDKPIYIAMIRFPNTVGGLLCYAEGNVRVGGKAKITSFDWPLRVIVE</sequence>
<dbReference type="SUPFAM" id="SSF50249">
    <property type="entry name" value="Nucleic acid-binding proteins"/>
    <property type="match status" value="1"/>
</dbReference>
<evidence type="ECO:0000259" key="1">
    <source>
        <dbReference type="Pfam" id="PF01796"/>
    </source>
</evidence>
<evidence type="ECO:0000313" key="4">
    <source>
        <dbReference type="Proteomes" id="UP000440125"/>
    </source>
</evidence>
<dbReference type="EMBL" id="WFIY01000004">
    <property type="protein sequence ID" value="MUM65819.1"/>
    <property type="molecule type" value="Genomic_DNA"/>
</dbReference>
<dbReference type="InterPro" id="IPR002878">
    <property type="entry name" value="ChsH2_C"/>
</dbReference>
<name>A0A6A9QGC9_ACIIN</name>
<gene>
    <name evidence="3" type="ORF">D1867_11355</name>
</gene>
<dbReference type="Gene3D" id="2.40.50.140">
    <property type="entry name" value="Nucleic acid-binding proteins"/>
    <property type="match status" value="1"/>
</dbReference>
<comment type="caution">
    <text evidence="3">The sequence shown here is derived from an EMBL/GenBank/DDBJ whole genome shotgun (WGS) entry which is preliminary data.</text>
</comment>
<dbReference type="GO" id="GO:0003677">
    <property type="term" value="F:DNA binding"/>
    <property type="evidence" value="ECO:0007669"/>
    <property type="project" value="UniProtKB-KW"/>
</dbReference>
<dbReference type="RefSeq" id="WP_338078053.1">
    <property type="nucleotide sequence ID" value="NZ_WFIY01000004.1"/>
</dbReference>
<dbReference type="AlphaFoldDB" id="A0A6A9QGC9"/>
<evidence type="ECO:0000259" key="2">
    <source>
        <dbReference type="Pfam" id="PF12172"/>
    </source>
</evidence>
<dbReference type="PANTHER" id="PTHR34075">
    <property type="entry name" value="BLR3430 PROTEIN"/>
    <property type="match status" value="1"/>
</dbReference>
<accession>A0A6A9QGC9</accession>
<keyword evidence="3" id="KW-0238">DNA-binding</keyword>
<dbReference type="PANTHER" id="PTHR34075:SF4">
    <property type="entry name" value="DUF35 DOMAIN-CONTAINING PROTEIN"/>
    <property type="match status" value="1"/>
</dbReference>
<protein>
    <submittedName>
        <fullName evidence="3">DNA-binding protein</fullName>
    </submittedName>
</protein>
<organism evidence="3 4">
    <name type="scientific">Acidianus infernus</name>
    <dbReference type="NCBI Taxonomy" id="12915"/>
    <lineage>
        <taxon>Archaea</taxon>
        <taxon>Thermoproteota</taxon>
        <taxon>Thermoprotei</taxon>
        <taxon>Sulfolobales</taxon>
        <taxon>Sulfolobaceae</taxon>
        <taxon>Acidianus</taxon>
    </lineage>
</organism>
<dbReference type="Proteomes" id="UP000440125">
    <property type="component" value="Unassembled WGS sequence"/>
</dbReference>
<dbReference type="InterPro" id="IPR022002">
    <property type="entry name" value="ChsH2_Znr"/>
</dbReference>
<feature type="domain" description="ChsH2 rubredoxin-like zinc ribbon" evidence="2">
    <location>
        <begin position="34"/>
        <end position="66"/>
    </location>
</feature>